<keyword evidence="2" id="KW-1185">Reference proteome</keyword>
<name>A0A4C1UMM3_EUMVA</name>
<reference evidence="1 2" key="1">
    <citation type="journal article" date="2019" name="Commun. Biol.">
        <title>The bagworm genome reveals a unique fibroin gene that provides high tensile strength.</title>
        <authorList>
            <person name="Kono N."/>
            <person name="Nakamura H."/>
            <person name="Ohtoshi R."/>
            <person name="Tomita M."/>
            <person name="Numata K."/>
            <person name="Arakawa K."/>
        </authorList>
    </citation>
    <scope>NUCLEOTIDE SEQUENCE [LARGE SCALE GENOMIC DNA]</scope>
</reference>
<dbReference type="Proteomes" id="UP000299102">
    <property type="component" value="Unassembled WGS sequence"/>
</dbReference>
<sequence length="132" mass="15344">MIFERGEGTIECDIYIEDERIKQVEEFVYLGYLFINDGIHNTNMERRVNAGNKLNGTLLAIMNSKIISRQAHFNIHSGVLIPKLMYGCENWVWQKKNKSGIKTMEMRSLRSTYGVSQKVKYTRTEMSESDVI</sequence>
<evidence type="ECO:0000313" key="2">
    <source>
        <dbReference type="Proteomes" id="UP000299102"/>
    </source>
</evidence>
<evidence type="ECO:0000313" key="1">
    <source>
        <dbReference type="EMBL" id="GBP27693.1"/>
    </source>
</evidence>
<gene>
    <name evidence="1" type="ORF">EVAR_12739_1</name>
</gene>
<proteinExistence type="predicted"/>
<dbReference type="AlphaFoldDB" id="A0A4C1UMM3"/>
<organism evidence="1 2">
    <name type="scientific">Eumeta variegata</name>
    <name type="common">Bagworm moth</name>
    <name type="synonym">Eumeta japonica</name>
    <dbReference type="NCBI Taxonomy" id="151549"/>
    <lineage>
        <taxon>Eukaryota</taxon>
        <taxon>Metazoa</taxon>
        <taxon>Ecdysozoa</taxon>
        <taxon>Arthropoda</taxon>
        <taxon>Hexapoda</taxon>
        <taxon>Insecta</taxon>
        <taxon>Pterygota</taxon>
        <taxon>Neoptera</taxon>
        <taxon>Endopterygota</taxon>
        <taxon>Lepidoptera</taxon>
        <taxon>Glossata</taxon>
        <taxon>Ditrysia</taxon>
        <taxon>Tineoidea</taxon>
        <taxon>Psychidae</taxon>
        <taxon>Oiketicinae</taxon>
        <taxon>Eumeta</taxon>
    </lineage>
</organism>
<protein>
    <submittedName>
        <fullName evidence="1">Uncharacterized protein</fullName>
    </submittedName>
</protein>
<dbReference type="OrthoDB" id="425681at2759"/>
<comment type="caution">
    <text evidence="1">The sequence shown here is derived from an EMBL/GenBank/DDBJ whole genome shotgun (WGS) entry which is preliminary data.</text>
</comment>
<accession>A0A4C1UMM3</accession>
<dbReference type="STRING" id="151549.A0A4C1UMM3"/>
<dbReference type="EMBL" id="BGZK01000197">
    <property type="protein sequence ID" value="GBP27693.1"/>
    <property type="molecule type" value="Genomic_DNA"/>
</dbReference>